<comment type="similarity">
    <text evidence="1">Belongs to the 5'-AMP-activated protein kinase beta subunit family.</text>
</comment>
<dbReference type="CDD" id="cd02859">
    <property type="entry name" value="E_set_AMPKbeta_like_N"/>
    <property type="match status" value="1"/>
</dbReference>
<dbReference type="InterPro" id="IPR037256">
    <property type="entry name" value="ASC_dom_sf"/>
</dbReference>
<dbReference type="InterPro" id="IPR032640">
    <property type="entry name" value="AMPK1_CBM"/>
</dbReference>
<dbReference type="GO" id="GO:0009507">
    <property type="term" value="C:chloroplast"/>
    <property type="evidence" value="ECO:0007669"/>
    <property type="project" value="UniProtKB-ARBA"/>
</dbReference>
<dbReference type="InterPro" id="IPR013783">
    <property type="entry name" value="Ig-like_fold"/>
</dbReference>
<proteinExistence type="inferred from homology"/>
<dbReference type="EMBL" id="CP093343">
    <property type="protein sequence ID" value="WOG83148.1"/>
    <property type="molecule type" value="Genomic_DNA"/>
</dbReference>
<protein>
    <recommendedName>
        <fullName evidence="3">Association with the SNF1 complex (ASC) domain-containing protein</fullName>
    </recommendedName>
</protein>
<sequence length="183" mass="20661">MGNMNGKEDGKALDRPSAGADMAPVVPLQRPEEMHIPIPSYMQTTCEFGDMSHEQGIQTMITWSYDAKEVFVEGSWDDWKTRKPLQRLEKDFTIMKVLRSGLVLNLQSPDSSYNNTKLSAEDFAKEPPLVPPHLQMTLLNGHVVLNHLYGQKGRASPSVVVLGSTHRFLSKYVMVVLYKSKQR</sequence>
<evidence type="ECO:0000256" key="1">
    <source>
        <dbReference type="ARBA" id="ARBA00010926"/>
    </source>
</evidence>
<accession>A0AAF0W7L9</accession>
<organism evidence="4 5">
    <name type="scientific">Daucus carota subsp. sativus</name>
    <name type="common">Carrot</name>
    <dbReference type="NCBI Taxonomy" id="79200"/>
    <lineage>
        <taxon>Eukaryota</taxon>
        <taxon>Viridiplantae</taxon>
        <taxon>Streptophyta</taxon>
        <taxon>Embryophyta</taxon>
        <taxon>Tracheophyta</taxon>
        <taxon>Spermatophyta</taxon>
        <taxon>Magnoliopsida</taxon>
        <taxon>eudicotyledons</taxon>
        <taxon>Gunneridae</taxon>
        <taxon>Pentapetalae</taxon>
        <taxon>asterids</taxon>
        <taxon>campanulids</taxon>
        <taxon>Apiales</taxon>
        <taxon>Apiaceae</taxon>
        <taxon>Apioideae</taxon>
        <taxon>Scandiceae</taxon>
        <taxon>Daucinae</taxon>
        <taxon>Daucus</taxon>
        <taxon>Daucus sect. Daucus</taxon>
    </lineage>
</organism>
<feature type="region of interest" description="Disordered" evidence="2">
    <location>
        <begin position="1"/>
        <end position="22"/>
    </location>
</feature>
<reference evidence="4" key="2">
    <citation type="submission" date="2022-03" db="EMBL/GenBank/DDBJ databases">
        <title>Draft title - Genomic analysis of global carrot germplasm unveils the trajectory of domestication and the origin of high carotenoid orange carrot.</title>
        <authorList>
            <person name="Iorizzo M."/>
            <person name="Ellison S."/>
            <person name="Senalik D."/>
            <person name="Macko-Podgorni A."/>
            <person name="Grzebelus D."/>
            <person name="Bostan H."/>
            <person name="Rolling W."/>
            <person name="Curaba J."/>
            <person name="Simon P."/>
        </authorList>
    </citation>
    <scope>NUCLEOTIDE SEQUENCE</scope>
    <source>
        <tissue evidence="4">Leaf</tissue>
    </source>
</reference>
<dbReference type="PANTHER" id="PTHR46316">
    <property type="entry name" value="SNF1-RELATED PROTEIN KINASE REGULATORY SUBUNIT BETA-1"/>
    <property type="match status" value="1"/>
</dbReference>
<feature type="domain" description="Association with the SNF1 complex (ASC)" evidence="3">
    <location>
        <begin position="106"/>
        <end position="181"/>
    </location>
</feature>
<dbReference type="InterPro" id="IPR043554">
    <property type="entry name" value="KINB"/>
</dbReference>
<dbReference type="SMART" id="SM01010">
    <property type="entry name" value="AMPKBI"/>
    <property type="match status" value="1"/>
</dbReference>
<dbReference type="Gene3D" id="2.20.25.290">
    <property type="match status" value="1"/>
</dbReference>
<dbReference type="Pfam" id="PF16561">
    <property type="entry name" value="AMPK1_CBM"/>
    <property type="match status" value="1"/>
</dbReference>
<feature type="compositionally biased region" description="Basic and acidic residues" evidence="2">
    <location>
        <begin position="1"/>
        <end position="14"/>
    </location>
</feature>
<dbReference type="Gene3D" id="2.60.40.10">
    <property type="entry name" value="Immunoglobulins"/>
    <property type="match status" value="1"/>
</dbReference>
<dbReference type="InterPro" id="IPR014756">
    <property type="entry name" value="Ig_E-set"/>
</dbReference>
<dbReference type="Proteomes" id="UP000077755">
    <property type="component" value="Chromosome 1"/>
</dbReference>
<reference evidence="4" key="1">
    <citation type="journal article" date="2016" name="Nat. Genet.">
        <title>A high-quality carrot genome assembly provides new insights into carotenoid accumulation and asterid genome evolution.</title>
        <authorList>
            <person name="Iorizzo M."/>
            <person name="Ellison S."/>
            <person name="Senalik D."/>
            <person name="Zeng P."/>
            <person name="Satapoomin P."/>
            <person name="Huang J."/>
            <person name="Bowman M."/>
            <person name="Iovene M."/>
            <person name="Sanseverino W."/>
            <person name="Cavagnaro P."/>
            <person name="Yildiz M."/>
            <person name="Macko-Podgorni A."/>
            <person name="Moranska E."/>
            <person name="Grzebelus E."/>
            <person name="Grzebelus D."/>
            <person name="Ashrafi H."/>
            <person name="Zheng Z."/>
            <person name="Cheng S."/>
            <person name="Spooner D."/>
            <person name="Van Deynze A."/>
            <person name="Simon P."/>
        </authorList>
    </citation>
    <scope>NUCLEOTIDE SEQUENCE</scope>
    <source>
        <tissue evidence="4">Leaf</tissue>
    </source>
</reference>
<dbReference type="InterPro" id="IPR006828">
    <property type="entry name" value="ASC_dom"/>
</dbReference>
<dbReference type="AlphaFoldDB" id="A0AAF0W7L9"/>
<evidence type="ECO:0000259" key="3">
    <source>
        <dbReference type="SMART" id="SM01010"/>
    </source>
</evidence>
<keyword evidence="5" id="KW-1185">Reference proteome</keyword>
<evidence type="ECO:0000313" key="5">
    <source>
        <dbReference type="Proteomes" id="UP000077755"/>
    </source>
</evidence>
<evidence type="ECO:0000256" key="2">
    <source>
        <dbReference type="SAM" id="MobiDB-lite"/>
    </source>
</evidence>
<dbReference type="SUPFAM" id="SSF81296">
    <property type="entry name" value="E set domains"/>
    <property type="match status" value="1"/>
</dbReference>
<gene>
    <name evidence="4" type="ORF">DCAR_0102322</name>
</gene>
<name>A0AAF0W7L9_DAUCS</name>
<dbReference type="Pfam" id="PF04739">
    <property type="entry name" value="AMPKBI"/>
    <property type="match status" value="1"/>
</dbReference>
<dbReference type="PANTHER" id="PTHR46316:SF2">
    <property type="entry name" value="SNF1-RELATED PROTEIN KINASE REGULATORY SUBUNIT BETA-2"/>
    <property type="match status" value="1"/>
</dbReference>
<evidence type="ECO:0000313" key="4">
    <source>
        <dbReference type="EMBL" id="WOG83148.1"/>
    </source>
</evidence>
<dbReference type="SUPFAM" id="SSF160219">
    <property type="entry name" value="AMPKBI-like"/>
    <property type="match status" value="1"/>
</dbReference>